<dbReference type="OrthoDB" id="446723at2759"/>
<dbReference type="EMBL" id="SKBN01000156">
    <property type="protein sequence ID" value="TGJ81722.1"/>
    <property type="molecule type" value="Genomic_DNA"/>
</dbReference>
<protein>
    <recommendedName>
        <fullName evidence="1">AB hydrolase-1 domain-containing protein</fullName>
    </recommendedName>
</protein>
<dbReference type="STRING" id="37992.A0A4Z0YZ96"/>
<name>A0A4Z0YZ96_9PEZI</name>
<sequence length="361" mass="39238">MISMSRNTGGLQVSWQFQSSFSPLYLTRDLFTGNQVTPFTLTSGNESIYAWHVLPLTSVLKHEDRLQAAPVGYSDNIVATESFKILRDDPNAQLVISFHGNAGHIAQGLRTDHFHTLTDTSSFHVLSIDYRGFGKSTGIPSEAGLIQDGIATVDWAMNVAGVPPNRIVVMGHSLGTAVTSGVVEQFTIRGIEFAGVLLVAGFSSAPTLLSSYSGAGFIPVLSPLRPIPPLLRLFQSFIVDKWDSSSRLAEIVRSTRTRLRLTLIHAKNDLEIPCYESDALFKSAASATINQVLDDEAWLSWKKQKSTRFDDGIFISIVTAGPDIIIRQDLVPYGGHNGILLSSAVALAVMRAFSSDSNTLI</sequence>
<dbReference type="Pfam" id="PF12697">
    <property type="entry name" value="Abhydrolase_6"/>
    <property type="match status" value="1"/>
</dbReference>
<evidence type="ECO:0000259" key="1">
    <source>
        <dbReference type="Pfam" id="PF12697"/>
    </source>
</evidence>
<dbReference type="InterPro" id="IPR000073">
    <property type="entry name" value="AB_hydrolase_1"/>
</dbReference>
<comment type="caution">
    <text evidence="2">The sequence shown here is derived from an EMBL/GenBank/DDBJ whole genome shotgun (WGS) entry which is preliminary data.</text>
</comment>
<dbReference type="Gene3D" id="3.40.50.1820">
    <property type="entry name" value="alpha/beta hydrolase"/>
    <property type="match status" value="1"/>
</dbReference>
<keyword evidence="3" id="KW-1185">Reference proteome</keyword>
<dbReference type="SUPFAM" id="SSF53474">
    <property type="entry name" value="alpha/beta-Hydrolases"/>
    <property type="match status" value="1"/>
</dbReference>
<dbReference type="AlphaFoldDB" id="A0A4Z0YZ96"/>
<dbReference type="InterPro" id="IPR029058">
    <property type="entry name" value="AB_hydrolase_fold"/>
</dbReference>
<evidence type="ECO:0000313" key="2">
    <source>
        <dbReference type="EMBL" id="TGJ81722.1"/>
    </source>
</evidence>
<dbReference type="PANTHER" id="PTHR12277:SF81">
    <property type="entry name" value="PROTEIN ABHD13"/>
    <property type="match status" value="1"/>
</dbReference>
<organism evidence="2 3">
    <name type="scientific">Xylaria hypoxylon</name>
    <dbReference type="NCBI Taxonomy" id="37992"/>
    <lineage>
        <taxon>Eukaryota</taxon>
        <taxon>Fungi</taxon>
        <taxon>Dikarya</taxon>
        <taxon>Ascomycota</taxon>
        <taxon>Pezizomycotina</taxon>
        <taxon>Sordariomycetes</taxon>
        <taxon>Xylariomycetidae</taxon>
        <taxon>Xylariales</taxon>
        <taxon>Xylariaceae</taxon>
        <taxon>Xylaria</taxon>
    </lineage>
</organism>
<reference evidence="2 3" key="1">
    <citation type="submission" date="2019-03" db="EMBL/GenBank/DDBJ databases">
        <title>Draft genome sequence of Xylaria hypoxylon DSM 108379, a ubiquitous saprotrophic-parasitic fungi on hardwood.</title>
        <authorList>
            <person name="Buettner E."/>
            <person name="Leonhardt S."/>
            <person name="Gebauer A.M."/>
            <person name="Liers C."/>
            <person name="Hofrichter M."/>
            <person name="Kellner H."/>
        </authorList>
    </citation>
    <scope>NUCLEOTIDE SEQUENCE [LARGE SCALE GENOMIC DNA]</scope>
    <source>
        <strain evidence="2 3">DSM 108379</strain>
    </source>
</reference>
<dbReference type="PANTHER" id="PTHR12277">
    <property type="entry name" value="ALPHA/BETA HYDROLASE DOMAIN-CONTAINING PROTEIN"/>
    <property type="match status" value="1"/>
</dbReference>
<accession>A0A4Z0YZ96</accession>
<proteinExistence type="predicted"/>
<dbReference type="Proteomes" id="UP000297716">
    <property type="component" value="Unassembled WGS sequence"/>
</dbReference>
<gene>
    <name evidence="2" type="ORF">E0Z10_g7058</name>
</gene>
<evidence type="ECO:0000313" key="3">
    <source>
        <dbReference type="Proteomes" id="UP000297716"/>
    </source>
</evidence>
<feature type="domain" description="AB hydrolase-1" evidence="1">
    <location>
        <begin position="113"/>
        <end position="244"/>
    </location>
</feature>